<accession>A0A5B7EPP3</accession>
<evidence type="ECO:0000313" key="2">
    <source>
        <dbReference type="EMBL" id="MPC36501.1"/>
    </source>
</evidence>
<feature type="compositionally biased region" description="Polar residues" evidence="1">
    <location>
        <begin position="74"/>
        <end position="97"/>
    </location>
</feature>
<comment type="caution">
    <text evidence="2">The sequence shown here is derived from an EMBL/GenBank/DDBJ whole genome shotgun (WGS) entry which is preliminary data.</text>
</comment>
<feature type="region of interest" description="Disordered" evidence="1">
    <location>
        <begin position="35"/>
        <end position="97"/>
    </location>
</feature>
<gene>
    <name evidence="2" type="ORF">E2C01_029961</name>
</gene>
<proteinExistence type="predicted"/>
<reference evidence="2 3" key="1">
    <citation type="submission" date="2019-05" db="EMBL/GenBank/DDBJ databases">
        <title>Another draft genome of Portunus trituberculatus and its Hox gene families provides insights of decapod evolution.</title>
        <authorList>
            <person name="Jeong J.-H."/>
            <person name="Song I."/>
            <person name="Kim S."/>
            <person name="Choi T."/>
            <person name="Kim D."/>
            <person name="Ryu S."/>
            <person name="Kim W."/>
        </authorList>
    </citation>
    <scope>NUCLEOTIDE SEQUENCE [LARGE SCALE GENOMIC DNA]</scope>
    <source>
        <tissue evidence="2">Muscle</tissue>
    </source>
</reference>
<organism evidence="2 3">
    <name type="scientific">Portunus trituberculatus</name>
    <name type="common">Swimming crab</name>
    <name type="synonym">Neptunus trituberculatus</name>
    <dbReference type="NCBI Taxonomy" id="210409"/>
    <lineage>
        <taxon>Eukaryota</taxon>
        <taxon>Metazoa</taxon>
        <taxon>Ecdysozoa</taxon>
        <taxon>Arthropoda</taxon>
        <taxon>Crustacea</taxon>
        <taxon>Multicrustacea</taxon>
        <taxon>Malacostraca</taxon>
        <taxon>Eumalacostraca</taxon>
        <taxon>Eucarida</taxon>
        <taxon>Decapoda</taxon>
        <taxon>Pleocyemata</taxon>
        <taxon>Brachyura</taxon>
        <taxon>Eubrachyura</taxon>
        <taxon>Portunoidea</taxon>
        <taxon>Portunidae</taxon>
        <taxon>Portuninae</taxon>
        <taxon>Portunus</taxon>
    </lineage>
</organism>
<protein>
    <submittedName>
        <fullName evidence="2">Uncharacterized protein</fullName>
    </submittedName>
</protein>
<keyword evidence="3" id="KW-1185">Reference proteome</keyword>
<evidence type="ECO:0000256" key="1">
    <source>
        <dbReference type="SAM" id="MobiDB-lite"/>
    </source>
</evidence>
<dbReference type="Proteomes" id="UP000324222">
    <property type="component" value="Unassembled WGS sequence"/>
</dbReference>
<dbReference type="EMBL" id="VSRR010003535">
    <property type="protein sequence ID" value="MPC36501.1"/>
    <property type="molecule type" value="Genomic_DNA"/>
</dbReference>
<feature type="region of interest" description="Disordered" evidence="1">
    <location>
        <begin position="1"/>
        <end position="23"/>
    </location>
</feature>
<sequence>MDGYEQGMDTRVGNGEGAGGAVEAPAAWTSITWLTGDAPHHSSPPREALSSRRGTRLSFGTHAPPSPSKIGLMSNATPNNTRRTSQTFYQPHITLSK</sequence>
<name>A0A5B7EPP3_PORTR</name>
<evidence type="ECO:0000313" key="3">
    <source>
        <dbReference type="Proteomes" id="UP000324222"/>
    </source>
</evidence>
<dbReference type="AlphaFoldDB" id="A0A5B7EPP3"/>